<proteinExistence type="predicted"/>
<reference evidence="2" key="1">
    <citation type="journal article" date="2018" name="DNA Res.">
        <title>Multiple hybrid de novo genome assembly of finger millet, an orphan allotetraploid crop.</title>
        <authorList>
            <person name="Hatakeyama M."/>
            <person name="Aluri S."/>
            <person name="Balachadran M.T."/>
            <person name="Sivarajan S.R."/>
            <person name="Patrignani A."/>
            <person name="Gruter S."/>
            <person name="Poveda L."/>
            <person name="Shimizu-Inatsugi R."/>
            <person name="Baeten J."/>
            <person name="Francoijs K.J."/>
            <person name="Nataraja K.N."/>
            <person name="Reddy Y.A.N."/>
            <person name="Phadnis S."/>
            <person name="Ravikumar R.L."/>
            <person name="Schlapbach R."/>
            <person name="Sreeman S.M."/>
            <person name="Shimizu K.K."/>
        </authorList>
    </citation>
    <scope>NUCLEOTIDE SEQUENCE</scope>
</reference>
<dbReference type="EMBL" id="BQKI01000001">
    <property type="protein sequence ID" value="GJM85904.1"/>
    <property type="molecule type" value="Genomic_DNA"/>
</dbReference>
<gene>
    <name evidence="2" type="primary">ga01025</name>
    <name evidence="3" type="synonym">ga01712</name>
    <name evidence="2" type="ORF">PR202_ga01025</name>
    <name evidence="3" type="ORF">PR202_ga01712</name>
</gene>
<dbReference type="EMBL" id="BQKI01000001">
    <property type="protein sequence ID" value="GJM85276.1"/>
    <property type="molecule type" value="Genomic_DNA"/>
</dbReference>
<feature type="region of interest" description="Disordered" evidence="1">
    <location>
        <begin position="287"/>
        <end position="309"/>
    </location>
</feature>
<sequence length="432" mass="47315">MAADVGQRFSGWTYSDLPYNDDNTTQDPSVQKMVLNHGSVSFGRFAAEPLSWEKRSVFAHNSRQEELSKLTAPGLVAQKKAFFEEYYKRARQLKAQGATQQVQATSEEETNDADTVGRSSQEDQLPTTIPDDPVASAPSSSFEPSTEVSSSSDERKCQDAHEIGYLTFNPLFSQAAGTENIRQEERSSSDKKQYIDQEFPCATNTSSNHGYTGEGLERKVLAPRRVVSNDNGENNVAETRIVLPIACLESDGLKFACEKQGARKNTAPINRPMKRSKDLSTSVIHIPRGDFRRNSENRPSQELKDPFHKRVEMKLRALSDRLSAEKAATSSRSASYQPPDRAMTTRSVLAPSKSAAQASHRTPKGVHADARPHGILFKKGSSISHVASSNSNATGKSAAKILVMPSASQVSAKTSRSAQVNLVPSVIITELR</sequence>
<feature type="region of interest" description="Disordered" evidence="1">
    <location>
        <begin position="322"/>
        <end position="346"/>
    </location>
</feature>
<evidence type="ECO:0000256" key="1">
    <source>
        <dbReference type="SAM" id="MobiDB-lite"/>
    </source>
</evidence>
<dbReference type="AlphaFoldDB" id="A0AAV5BFQ7"/>
<feature type="compositionally biased region" description="Low complexity" evidence="1">
    <location>
        <begin position="130"/>
        <end position="151"/>
    </location>
</feature>
<dbReference type="InterPro" id="IPR044216">
    <property type="entry name" value="WDL7"/>
</dbReference>
<name>A0AAV5BFQ7_ELECO</name>
<feature type="region of interest" description="Disordered" evidence="1">
    <location>
        <begin position="1"/>
        <end position="28"/>
    </location>
</feature>
<keyword evidence="4" id="KW-1185">Reference proteome</keyword>
<dbReference type="Proteomes" id="UP001054889">
    <property type="component" value="Unassembled WGS sequence"/>
</dbReference>
<dbReference type="PANTHER" id="PTHR47067:SF5">
    <property type="entry name" value="OS02G0558600 PROTEIN"/>
    <property type="match status" value="1"/>
</dbReference>
<evidence type="ECO:0000313" key="4">
    <source>
        <dbReference type="Proteomes" id="UP001054889"/>
    </source>
</evidence>
<organism evidence="2 4">
    <name type="scientific">Eleusine coracana subsp. coracana</name>
    <dbReference type="NCBI Taxonomy" id="191504"/>
    <lineage>
        <taxon>Eukaryota</taxon>
        <taxon>Viridiplantae</taxon>
        <taxon>Streptophyta</taxon>
        <taxon>Embryophyta</taxon>
        <taxon>Tracheophyta</taxon>
        <taxon>Spermatophyta</taxon>
        <taxon>Magnoliopsida</taxon>
        <taxon>Liliopsida</taxon>
        <taxon>Poales</taxon>
        <taxon>Poaceae</taxon>
        <taxon>PACMAD clade</taxon>
        <taxon>Chloridoideae</taxon>
        <taxon>Cynodonteae</taxon>
        <taxon>Eleusininae</taxon>
        <taxon>Eleusine</taxon>
    </lineage>
</organism>
<dbReference type="PANTHER" id="PTHR47067">
    <property type="entry name" value="TPX2 (TARGETING PROTEIN FOR XKLP2) PROTEIN FAMILY-RELATED"/>
    <property type="match status" value="1"/>
</dbReference>
<protein>
    <submittedName>
        <fullName evidence="2">Uncharacterized protein</fullName>
    </submittedName>
</protein>
<evidence type="ECO:0000313" key="3">
    <source>
        <dbReference type="EMBL" id="GJM85904.1"/>
    </source>
</evidence>
<feature type="region of interest" description="Disordered" evidence="1">
    <location>
        <begin position="351"/>
        <end position="370"/>
    </location>
</feature>
<feature type="compositionally biased region" description="Polar residues" evidence="1">
    <location>
        <begin position="117"/>
        <end position="127"/>
    </location>
</feature>
<reference evidence="2" key="2">
    <citation type="submission" date="2021-12" db="EMBL/GenBank/DDBJ databases">
        <title>Resequencing data analysis of finger millet.</title>
        <authorList>
            <person name="Hatakeyama M."/>
            <person name="Aluri S."/>
            <person name="Balachadran M.T."/>
            <person name="Sivarajan S.R."/>
            <person name="Poveda L."/>
            <person name="Shimizu-Inatsugi R."/>
            <person name="Schlapbach R."/>
            <person name="Sreeman S.M."/>
            <person name="Shimizu K.K."/>
        </authorList>
    </citation>
    <scope>NUCLEOTIDE SEQUENCE</scope>
</reference>
<accession>A0AAV5BFQ7</accession>
<evidence type="ECO:0000313" key="2">
    <source>
        <dbReference type="EMBL" id="GJM85276.1"/>
    </source>
</evidence>
<feature type="region of interest" description="Disordered" evidence="1">
    <location>
        <begin position="97"/>
        <end position="156"/>
    </location>
</feature>
<comment type="caution">
    <text evidence="2">The sequence shown here is derived from an EMBL/GenBank/DDBJ whole genome shotgun (WGS) entry which is preliminary data.</text>
</comment>